<keyword evidence="5 8" id="KW-1133">Transmembrane helix</keyword>
<feature type="transmembrane region" description="Helical" evidence="8">
    <location>
        <begin position="259"/>
        <end position="276"/>
    </location>
</feature>
<feature type="transmembrane region" description="Helical" evidence="8">
    <location>
        <begin position="288"/>
        <end position="306"/>
    </location>
</feature>
<feature type="transmembrane region" description="Helical" evidence="8">
    <location>
        <begin position="353"/>
        <end position="374"/>
    </location>
</feature>
<proteinExistence type="inferred from homology"/>
<feature type="transmembrane region" description="Helical" evidence="8">
    <location>
        <begin position="49"/>
        <end position="68"/>
    </location>
</feature>
<dbReference type="Proteomes" id="UP000316196">
    <property type="component" value="Unassembled WGS sequence"/>
</dbReference>
<keyword evidence="2 9" id="KW-0328">Glycosyltransferase</keyword>
<dbReference type="AlphaFoldDB" id="A0A542ZSC8"/>
<dbReference type="Pfam" id="PF26314">
    <property type="entry name" value="MptA_B_family"/>
    <property type="match status" value="1"/>
</dbReference>
<evidence type="ECO:0000256" key="7">
    <source>
        <dbReference type="ARBA" id="ARBA00043987"/>
    </source>
</evidence>
<gene>
    <name evidence="9" type="ORF">FB460_0997</name>
</gene>
<dbReference type="InterPro" id="IPR049829">
    <property type="entry name" value="MptA/B-like"/>
</dbReference>
<dbReference type="NCBIfam" id="NF038066">
    <property type="entry name" value="MptB"/>
    <property type="match status" value="1"/>
</dbReference>
<feature type="transmembrane region" description="Helical" evidence="8">
    <location>
        <begin position="164"/>
        <end position="187"/>
    </location>
</feature>
<evidence type="ECO:0000256" key="5">
    <source>
        <dbReference type="ARBA" id="ARBA00022989"/>
    </source>
</evidence>
<evidence type="ECO:0000256" key="4">
    <source>
        <dbReference type="ARBA" id="ARBA00022692"/>
    </source>
</evidence>
<organism evidence="9 10">
    <name type="scientific">Propioniferax innocua</name>
    <dbReference type="NCBI Taxonomy" id="1753"/>
    <lineage>
        <taxon>Bacteria</taxon>
        <taxon>Bacillati</taxon>
        <taxon>Actinomycetota</taxon>
        <taxon>Actinomycetes</taxon>
        <taxon>Propionibacteriales</taxon>
        <taxon>Propionibacteriaceae</taxon>
        <taxon>Propioniferax</taxon>
    </lineage>
</organism>
<sequence length="500" mass="54804">MPWWRRRGVLSGFLGTVLISIAVLTPGFVPNDILDRSTPLRWLRVVLDLQVGRVVMAVGLVLLFRGWVLVRPAADPTLRLGRVLTLWALPMLVVPPVFSSDAFLYADQGWIIHLGEHPYYSPLAEMGGPFAENVHPVWKGTTAVYPPLALLSQYVVAWATGFHAYWSVIAMRIPVLLAVAVMAWAVPRLARAHGADPRTALWVGVLNPLVVIHFIGGAHNDAGMVALVTLAMLAATRWGKAGLVLGSVLVALGAGFKQPGLIAFIAVGLVSVAPTLGRLTLVRRFWRMFAYVGAAGVITAATFIAMSELTFGFGWRHATNIGELTWGMSPASVVEQIIGPFVRLFSDYPLLPVIAKIFTVVALLTAAVFAWYFFFSDHIAPRRVPERAEHAAANDKDFTSHPIRWLVWAFNAIAFSGAGFHTWYMIWGGSMFGVLRYSDRILRWAIAACIMFVVVQGGLEYYALRPIPGWLLGAGLGWIFLARTRHMRINPCADAASEGS</sequence>
<keyword evidence="6 8" id="KW-0472">Membrane</keyword>
<accession>A0A542ZSC8</accession>
<evidence type="ECO:0000256" key="1">
    <source>
        <dbReference type="ARBA" id="ARBA00004141"/>
    </source>
</evidence>
<evidence type="ECO:0000256" key="8">
    <source>
        <dbReference type="SAM" id="Phobius"/>
    </source>
</evidence>
<evidence type="ECO:0000313" key="9">
    <source>
        <dbReference type="EMBL" id="TQL63196.1"/>
    </source>
</evidence>
<feature type="transmembrane region" description="Helical" evidence="8">
    <location>
        <begin position="9"/>
        <end position="29"/>
    </location>
</feature>
<evidence type="ECO:0000256" key="3">
    <source>
        <dbReference type="ARBA" id="ARBA00022679"/>
    </source>
</evidence>
<comment type="similarity">
    <text evidence="7">Belongs to the MptA/B family.</text>
</comment>
<feature type="transmembrane region" description="Helical" evidence="8">
    <location>
        <begin position="199"/>
        <end position="218"/>
    </location>
</feature>
<comment type="subcellular location">
    <subcellularLocation>
        <location evidence="1">Membrane</location>
        <topology evidence="1">Multi-pass membrane protein</topology>
    </subcellularLocation>
</comment>
<evidence type="ECO:0000313" key="10">
    <source>
        <dbReference type="Proteomes" id="UP000316196"/>
    </source>
</evidence>
<dbReference type="GO" id="GO:0016020">
    <property type="term" value="C:membrane"/>
    <property type="evidence" value="ECO:0007669"/>
    <property type="project" value="UniProtKB-SubCell"/>
</dbReference>
<feature type="transmembrane region" description="Helical" evidence="8">
    <location>
        <begin position="405"/>
        <end position="429"/>
    </location>
</feature>
<keyword evidence="4 8" id="KW-0812">Transmembrane</keyword>
<evidence type="ECO:0000256" key="2">
    <source>
        <dbReference type="ARBA" id="ARBA00022676"/>
    </source>
</evidence>
<reference evidence="9 10" key="1">
    <citation type="submission" date="2019-06" db="EMBL/GenBank/DDBJ databases">
        <title>Sequencing the genomes of 1000 actinobacteria strains.</title>
        <authorList>
            <person name="Klenk H.-P."/>
        </authorList>
    </citation>
    <scope>NUCLEOTIDE SEQUENCE [LARGE SCALE GENOMIC DNA]</scope>
    <source>
        <strain evidence="9 10">DSM 8251</strain>
    </source>
</reference>
<protein>
    <submittedName>
        <fullName evidence="9">Alpha-1,6-mannosyltransferase/alpha-1, 6-mannosyltransferase</fullName>
    </submittedName>
</protein>
<evidence type="ECO:0000256" key="6">
    <source>
        <dbReference type="ARBA" id="ARBA00023136"/>
    </source>
</evidence>
<comment type="caution">
    <text evidence="9">The sequence shown here is derived from an EMBL/GenBank/DDBJ whole genome shotgun (WGS) entry which is preliminary data.</text>
</comment>
<feature type="transmembrane region" description="Helical" evidence="8">
    <location>
        <begin position="441"/>
        <end position="459"/>
    </location>
</feature>
<keyword evidence="3 9" id="KW-0808">Transferase</keyword>
<keyword evidence="10" id="KW-1185">Reference proteome</keyword>
<dbReference type="EMBL" id="VFOR01000001">
    <property type="protein sequence ID" value="TQL63196.1"/>
    <property type="molecule type" value="Genomic_DNA"/>
</dbReference>
<feature type="transmembrane region" description="Helical" evidence="8">
    <location>
        <begin position="80"/>
        <end position="98"/>
    </location>
</feature>
<name>A0A542ZSC8_9ACTN</name>
<dbReference type="GO" id="GO:0016757">
    <property type="term" value="F:glycosyltransferase activity"/>
    <property type="evidence" value="ECO:0007669"/>
    <property type="project" value="UniProtKB-KW"/>
</dbReference>